<feature type="region of interest" description="Disordered" evidence="5">
    <location>
        <begin position="1287"/>
        <end position="1327"/>
    </location>
</feature>
<reference evidence="8" key="2">
    <citation type="submission" date="2024-10" db="UniProtKB">
        <authorList>
            <consortium name="EnsemblProtists"/>
        </authorList>
    </citation>
    <scope>IDENTIFICATION</scope>
</reference>
<dbReference type="eggNOG" id="KOG1055">
    <property type="taxonomic scope" value="Eukaryota"/>
</dbReference>
<dbReference type="PANTHER" id="PTHR30483">
    <property type="entry name" value="LEUCINE-SPECIFIC-BINDING PROTEIN"/>
    <property type="match status" value="1"/>
</dbReference>
<feature type="domain" description="Receptor ligand binding region" evidence="7">
    <location>
        <begin position="337"/>
        <end position="716"/>
    </location>
</feature>
<evidence type="ECO:0000313" key="9">
    <source>
        <dbReference type="Proteomes" id="UP000013827"/>
    </source>
</evidence>
<keyword evidence="3" id="KW-1133">Transmembrane helix</keyword>
<feature type="chain" id="PRO_5044257217" description="Receptor ligand binding region domain-containing protein" evidence="6">
    <location>
        <begin position="18"/>
        <end position="1454"/>
    </location>
</feature>
<dbReference type="Pfam" id="PF01094">
    <property type="entry name" value="ANF_receptor"/>
    <property type="match status" value="1"/>
</dbReference>
<dbReference type="PaxDb" id="2903-EOD07698"/>
<dbReference type="InterPro" id="IPR028082">
    <property type="entry name" value="Peripla_BP_I"/>
</dbReference>
<dbReference type="EnsemblProtists" id="EOD07698">
    <property type="protein sequence ID" value="EOD07698"/>
    <property type="gene ID" value="EMIHUDRAFT_218222"/>
</dbReference>
<feature type="region of interest" description="Disordered" evidence="5">
    <location>
        <begin position="172"/>
        <end position="222"/>
    </location>
</feature>
<evidence type="ECO:0000256" key="3">
    <source>
        <dbReference type="ARBA" id="ARBA00022989"/>
    </source>
</evidence>
<protein>
    <recommendedName>
        <fullName evidence="7">Receptor ligand binding region domain-containing protein</fullName>
    </recommendedName>
</protein>
<proteinExistence type="predicted"/>
<dbReference type="Gene3D" id="3.40.50.10140">
    <property type="entry name" value="Toll/interleukin-1 receptor homology (TIR) domain"/>
    <property type="match status" value="1"/>
</dbReference>
<feature type="compositionally biased region" description="Low complexity" evidence="5">
    <location>
        <begin position="183"/>
        <end position="200"/>
    </location>
</feature>
<dbReference type="KEGG" id="ehx:EMIHUDRAFT_218222"/>
<dbReference type="GO" id="GO:0016020">
    <property type="term" value="C:membrane"/>
    <property type="evidence" value="ECO:0007669"/>
    <property type="project" value="UniProtKB-SubCell"/>
</dbReference>
<dbReference type="HOGENOM" id="CLU_251130_0_0_1"/>
<organism evidence="8 9">
    <name type="scientific">Emiliania huxleyi (strain CCMP1516)</name>
    <dbReference type="NCBI Taxonomy" id="280463"/>
    <lineage>
        <taxon>Eukaryota</taxon>
        <taxon>Haptista</taxon>
        <taxon>Haptophyta</taxon>
        <taxon>Prymnesiophyceae</taxon>
        <taxon>Isochrysidales</taxon>
        <taxon>Noelaerhabdaceae</taxon>
        <taxon>Emiliania</taxon>
    </lineage>
</organism>
<dbReference type="InterPro" id="IPR001828">
    <property type="entry name" value="ANF_lig-bd_rcpt"/>
</dbReference>
<evidence type="ECO:0000259" key="7">
    <source>
        <dbReference type="Pfam" id="PF01094"/>
    </source>
</evidence>
<keyword evidence="9" id="KW-1185">Reference proteome</keyword>
<evidence type="ECO:0000313" key="8">
    <source>
        <dbReference type="EnsemblProtists" id="EOD07698"/>
    </source>
</evidence>
<comment type="subcellular location">
    <subcellularLocation>
        <location evidence="1">Membrane</location>
    </subcellularLocation>
</comment>
<feature type="compositionally biased region" description="Basic and acidic residues" evidence="5">
    <location>
        <begin position="211"/>
        <end position="222"/>
    </location>
</feature>
<dbReference type="InterPro" id="IPR051010">
    <property type="entry name" value="BCAA_transport"/>
</dbReference>
<reference evidence="9" key="1">
    <citation type="journal article" date="2013" name="Nature">
        <title>Pan genome of the phytoplankton Emiliania underpins its global distribution.</title>
        <authorList>
            <person name="Read B.A."/>
            <person name="Kegel J."/>
            <person name="Klute M.J."/>
            <person name="Kuo A."/>
            <person name="Lefebvre S.C."/>
            <person name="Maumus F."/>
            <person name="Mayer C."/>
            <person name="Miller J."/>
            <person name="Monier A."/>
            <person name="Salamov A."/>
            <person name="Young J."/>
            <person name="Aguilar M."/>
            <person name="Claverie J.M."/>
            <person name="Frickenhaus S."/>
            <person name="Gonzalez K."/>
            <person name="Herman E.K."/>
            <person name="Lin Y.C."/>
            <person name="Napier J."/>
            <person name="Ogata H."/>
            <person name="Sarno A.F."/>
            <person name="Shmutz J."/>
            <person name="Schroeder D."/>
            <person name="de Vargas C."/>
            <person name="Verret F."/>
            <person name="von Dassow P."/>
            <person name="Valentin K."/>
            <person name="Van de Peer Y."/>
            <person name="Wheeler G."/>
            <person name="Dacks J.B."/>
            <person name="Delwiche C.F."/>
            <person name="Dyhrman S.T."/>
            <person name="Glockner G."/>
            <person name="John U."/>
            <person name="Richards T."/>
            <person name="Worden A.Z."/>
            <person name="Zhang X."/>
            <person name="Grigoriev I.V."/>
            <person name="Allen A.E."/>
            <person name="Bidle K."/>
            <person name="Borodovsky M."/>
            <person name="Bowler C."/>
            <person name="Brownlee C."/>
            <person name="Cock J.M."/>
            <person name="Elias M."/>
            <person name="Gladyshev V.N."/>
            <person name="Groth M."/>
            <person name="Guda C."/>
            <person name="Hadaegh A."/>
            <person name="Iglesias-Rodriguez M.D."/>
            <person name="Jenkins J."/>
            <person name="Jones B.M."/>
            <person name="Lawson T."/>
            <person name="Leese F."/>
            <person name="Lindquist E."/>
            <person name="Lobanov A."/>
            <person name="Lomsadze A."/>
            <person name="Malik S.B."/>
            <person name="Marsh M.E."/>
            <person name="Mackinder L."/>
            <person name="Mock T."/>
            <person name="Mueller-Roeber B."/>
            <person name="Pagarete A."/>
            <person name="Parker M."/>
            <person name="Probert I."/>
            <person name="Quesneville H."/>
            <person name="Raines C."/>
            <person name="Rensing S.A."/>
            <person name="Riano-Pachon D.M."/>
            <person name="Richier S."/>
            <person name="Rokitta S."/>
            <person name="Shiraiwa Y."/>
            <person name="Soanes D.M."/>
            <person name="van der Giezen M."/>
            <person name="Wahlund T.M."/>
            <person name="Williams B."/>
            <person name="Wilson W."/>
            <person name="Wolfe G."/>
            <person name="Wurch L.L."/>
        </authorList>
    </citation>
    <scope>NUCLEOTIDE SEQUENCE</scope>
</reference>
<dbReference type="GeneID" id="17253822"/>
<feature type="compositionally biased region" description="Low complexity" evidence="5">
    <location>
        <begin position="1074"/>
        <end position="1086"/>
    </location>
</feature>
<dbReference type="SUPFAM" id="SSF52200">
    <property type="entry name" value="Toll/Interleukin receptor TIR domain"/>
    <property type="match status" value="1"/>
</dbReference>
<dbReference type="STRING" id="2903.R1BD78"/>
<evidence type="ECO:0000256" key="5">
    <source>
        <dbReference type="SAM" id="MobiDB-lite"/>
    </source>
</evidence>
<dbReference type="InterPro" id="IPR035897">
    <property type="entry name" value="Toll_tir_struct_dom_sf"/>
</dbReference>
<name>A0A0D3I8W3_EMIH1</name>
<dbReference type="SUPFAM" id="SSF53822">
    <property type="entry name" value="Periplasmic binding protein-like I"/>
    <property type="match status" value="1"/>
</dbReference>
<dbReference type="Proteomes" id="UP000013827">
    <property type="component" value="Unassembled WGS sequence"/>
</dbReference>
<keyword evidence="2" id="KW-0812">Transmembrane</keyword>
<dbReference type="PANTHER" id="PTHR30483:SF6">
    <property type="entry name" value="PERIPLASMIC BINDING PROTEIN OF ABC TRANSPORTER FOR NATURAL AMINO ACIDS"/>
    <property type="match status" value="1"/>
</dbReference>
<feature type="region of interest" description="Disordered" evidence="5">
    <location>
        <begin position="1046"/>
        <end position="1086"/>
    </location>
</feature>
<evidence type="ECO:0000256" key="6">
    <source>
        <dbReference type="SAM" id="SignalP"/>
    </source>
</evidence>
<dbReference type="RefSeq" id="XP_005760127.1">
    <property type="nucleotide sequence ID" value="XM_005760070.1"/>
</dbReference>
<dbReference type="Gene3D" id="3.40.50.2300">
    <property type="match status" value="3"/>
</dbReference>
<keyword evidence="4" id="KW-0472">Membrane</keyword>
<sequence>MRQVVLGLLAGVSIAQGGPTLIAGATRGSDSVKHACLDGHSTEAALSALRGFETDKPVSVELAGYGADVYGWHGPNASAALGDDACAEAAHKEACIMNVCTCATSEFGDTNDERWASAFNSPALASAMSSMLVLLVLACGAFWRLAVGSGRRVGAGATARLSCRASSGISHRTVAATHKPSANEEPGPAASAEETAAPAGLDEWKPPSPLRKIERKGESNLIDRSKKTTKSLTPIGRVDPNGFAALLGTEVDEKDLAGVGSGSGAVEETPPTSTRSGFRFGQVCSTKLLCHKGRAMFFLLWLLPVTTAQVDYASPIQLGFLYAQSPASWLVESRSQFKLALDDVNAAGMLPYNISYVTANTREQEFFALRGCIDLLDDSSVIGIVGTGYSAALSAAAAYASARQKPIVSPGATRVTFTDKTKFPYLVRSVGSDATELGGMVFAIESLGWRSVVVIYSVDFITAASYFRNAAQARGIDVVIEARVSSSGEKWKTFVALEAVRHSGARILVSITSSADQEELHQAAADIGLHNEGYVWLGWSASFTSTIPLPGYIFVQAAAAQPSAAAAASFLSHFQKGTLTYDEAIHGSYNATSGAPFYDAAHEGVRWDTDYAPVGDGLPDHWGKCVRRDAARVRAAPPPHASCCPWLRCTLPLTQRALDRRYVYDTAWLYAHALKRLAEAGTSPHDGEALLAALLATSFEGVTGRLEISPADQDRVQGFQLHSLVPENLNASAARNSSAVSTAPLVDVVAANISYLWWPLGYVPSDGSSADAASCSLEWPLGQEVFVGQSATLSVSLNNAFRRPVTAADATVNITIVGDQSCARVMPLPTATAPVGSSASSIRAFTVELLEVGTCAIRVHVKHGAPPPAFIGAIELSVSQETLPDILFGLTLTLVLLALAAGGEYHLFLSHTWSSGQDQVHMIKRRLATLAPKMKVFLDVDDLEEFGTLADNVAASDVVLLFLSRGYFASKACKIEYMAACRLGTSRPCSCTSAPLEELRDQCPDECRAHLFGSRAVVPWLRSEVFQLVTLKKIVAVVLSADGGEGATGKQAGGGDEMASVASDPSTRSRESRVGGSSSGKLERATMASAEAARRVAARAMARTPAKKECESGDLYLHKELKPAAGLGPGPGLALLYSRHNPGARLVASQLAATVAGCVAVEAPAGGATSVGGGRVLPLLVLNARTFEGADGEGLAVSNSPSQTVSRGHQALAREVCGWRAAFKETVCAAERTRQRLEAASGLAKLTNRLEELTGVDFDGDGDVNEKCLERGFLSLASNVQSGQVSLGEASGRAQPKHGGAVGEASERVRSSSSASEADSEPEEPAGGVEMGRLLLVHMLDPEDDGCRFEQVMAQTPQHLVDDKLYSQIALPWFHAPDYRAAALAAAEQRARVMGGRVAAGAATLARTVPLWGRFRSLREPTALSAVSGAVPRVPTAECHKHCAVPPPPTGCLV</sequence>
<evidence type="ECO:0000256" key="4">
    <source>
        <dbReference type="ARBA" id="ARBA00023136"/>
    </source>
</evidence>
<evidence type="ECO:0000256" key="1">
    <source>
        <dbReference type="ARBA" id="ARBA00004370"/>
    </source>
</evidence>
<keyword evidence="6" id="KW-0732">Signal</keyword>
<accession>A0A0D3I8W3</accession>
<feature type="signal peptide" evidence="6">
    <location>
        <begin position="1"/>
        <end position="17"/>
    </location>
</feature>
<evidence type="ECO:0000256" key="2">
    <source>
        <dbReference type="ARBA" id="ARBA00022692"/>
    </source>
</evidence>
<feature type="compositionally biased region" description="Gly residues" evidence="5">
    <location>
        <begin position="1046"/>
        <end position="1056"/>
    </location>
</feature>